<dbReference type="EMBL" id="LOBR01000123">
    <property type="protein sequence ID" value="KYN80462.1"/>
    <property type="molecule type" value="Genomic_DNA"/>
</dbReference>
<evidence type="ECO:0000313" key="4">
    <source>
        <dbReference type="EMBL" id="KYN80462.1"/>
    </source>
</evidence>
<dbReference type="RefSeq" id="WP_061898251.1">
    <property type="nucleotide sequence ID" value="NZ_LOBR01000123.1"/>
</dbReference>
<feature type="chain" id="PRO_5007583533" evidence="2">
    <location>
        <begin position="40"/>
        <end position="450"/>
    </location>
</feature>
<dbReference type="PANTHER" id="PTHR10963">
    <property type="entry name" value="GLYCOSYL HYDROLASE-RELATED"/>
    <property type="match status" value="1"/>
</dbReference>
<accession>A0A151KSD7</accession>
<comment type="similarity">
    <text evidence="1">Belongs to the glycosyl hydrolase 16 family.</text>
</comment>
<name>A0A151KSD7_9VIBR</name>
<protein>
    <submittedName>
        <fullName evidence="4">Glycoside hydrolase</fullName>
    </submittedName>
</protein>
<feature type="signal peptide" evidence="2">
    <location>
        <begin position="1"/>
        <end position="39"/>
    </location>
</feature>
<sequence length="450" mass="51117">MFTITCLTRLKPKGCVEKARKSPRILCLLSLLLSNTVYAGWEVQWIDTFEGEGVNWNNWTAQTQANYNNEVQCYTADDHSDQRNYDVSNGTLKIIARKERVNCPSLGGQSKSWTSGRLNSKDKREFLYGKLEARIRFHNLEKGTWPAFWMLENRIAEQPIKGDGDSAHWPQRGAGEIDVWEWYAHQPDRYITNFFNAEGCGAEYRYSYPNGAADVLNWHRYSIEWTKEKIDFFIDQTLVVSRDIRQCQQYHEPMFALINLAMGGMLGGAIDPNLQQATLEVDYIAHCQTNETSQSLYCNEETPRKEPTQPEQPTVNASLSMYQNGVATTEVNRASGQVTVLADLELDPAEADNYSLYWQVQSLHNPIIDGKQLRFDPISMDKGQYQVGLSLVHIDDVDSTFSKQLYFSVTESDSASGESNTSSAGATHFFSFAALLLLAIWRRNSNLSID</sequence>
<proteinExistence type="inferred from homology"/>
<dbReference type="PROSITE" id="PS51762">
    <property type="entry name" value="GH16_2"/>
    <property type="match status" value="1"/>
</dbReference>
<gene>
    <name evidence="4" type="ORF">ATY37_08040</name>
</gene>
<comment type="caution">
    <text evidence="4">The sequence shown here is derived from an EMBL/GenBank/DDBJ whole genome shotgun (WGS) entry which is preliminary data.</text>
</comment>
<dbReference type="SUPFAM" id="SSF49899">
    <property type="entry name" value="Concanavalin A-like lectins/glucanases"/>
    <property type="match status" value="1"/>
</dbReference>
<dbReference type="Gene3D" id="2.60.120.200">
    <property type="match status" value="1"/>
</dbReference>
<dbReference type="InterPro" id="IPR000757">
    <property type="entry name" value="Beta-glucanase-like"/>
</dbReference>
<keyword evidence="4" id="KW-0378">Hydrolase</keyword>
<dbReference type="CDD" id="cd08023">
    <property type="entry name" value="GH16_laminarinase_like"/>
    <property type="match status" value="1"/>
</dbReference>
<organism evidence="4 5">
    <name type="scientific">Vibrio cidicii</name>
    <dbReference type="NCBI Taxonomy" id="1763883"/>
    <lineage>
        <taxon>Bacteria</taxon>
        <taxon>Pseudomonadati</taxon>
        <taxon>Pseudomonadota</taxon>
        <taxon>Gammaproteobacteria</taxon>
        <taxon>Vibrionales</taxon>
        <taxon>Vibrionaceae</taxon>
        <taxon>Vibrio</taxon>
    </lineage>
</organism>
<dbReference type="GO" id="GO:0005975">
    <property type="term" value="P:carbohydrate metabolic process"/>
    <property type="evidence" value="ECO:0007669"/>
    <property type="project" value="InterPro"/>
</dbReference>
<evidence type="ECO:0000313" key="5">
    <source>
        <dbReference type="Proteomes" id="UP000075346"/>
    </source>
</evidence>
<dbReference type="InterPro" id="IPR050546">
    <property type="entry name" value="Glycosyl_Hydrlase_16"/>
</dbReference>
<dbReference type="Pfam" id="PF00722">
    <property type="entry name" value="Glyco_hydro_16"/>
    <property type="match status" value="1"/>
</dbReference>
<dbReference type="Proteomes" id="UP000075346">
    <property type="component" value="Unassembled WGS sequence"/>
</dbReference>
<keyword evidence="2" id="KW-0732">Signal</keyword>
<dbReference type="PANTHER" id="PTHR10963:SF55">
    <property type="entry name" value="GLYCOSIDE HYDROLASE FAMILY 16 PROTEIN"/>
    <property type="match status" value="1"/>
</dbReference>
<feature type="domain" description="GH16" evidence="3">
    <location>
        <begin position="31"/>
        <end position="292"/>
    </location>
</feature>
<reference evidence="5" key="1">
    <citation type="submission" date="2015-12" db="EMBL/GenBank/DDBJ databases">
        <authorList>
            <person name="Shamseldin A."/>
            <person name="Moawad H."/>
            <person name="Abd El-Rahim W.M."/>
            <person name="Sadowsky M.J."/>
        </authorList>
    </citation>
    <scope>NUCLEOTIDE SEQUENCE [LARGE SCALE GENOMIC DNA]</scope>
    <source>
        <strain evidence="5">2538-88</strain>
    </source>
</reference>
<evidence type="ECO:0000256" key="2">
    <source>
        <dbReference type="SAM" id="SignalP"/>
    </source>
</evidence>
<dbReference type="GO" id="GO:0004553">
    <property type="term" value="F:hydrolase activity, hydrolyzing O-glycosyl compounds"/>
    <property type="evidence" value="ECO:0007669"/>
    <property type="project" value="InterPro"/>
</dbReference>
<dbReference type="InterPro" id="IPR013320">
    <property type="entry name" value="ConA-like_dom_sf"/>
</dbReference>
<evidence type="ECO:0000259" key="3">
    <source>
        <dbReference type="PROSITE" id="PS51762"/>
    </source>
</evidence>
<dbReference type="AlphaFoldDB" id="A0A151KSD7"/>
<evidence type="ECO:0000256" key="1">
    <source>
        <dbReference type="ARBA" id="ARBA00006865"/>
    </source>
</evidence>